<keyword evidence="1" id="KW-0677">Repeat</keyword>
<dbReference type="InterPro" id="IPR002048">
    <property type="entry name" value="EF_hand_dom"/>
</dbReference>
<keyword evidence="5" id="KW-1185">Reference proteome</keyword>
<dbReference type="InterPro" id="IPR011992">
    <property type="entry name" value="EF-hand-dom_pair"/>
</dbReference>
<evidence type="ECO:0000256" key="2">
    <source>
        <dbReference type="ARBA" id="ARBA00022837"/>
    </source>
</evidence>
<protein>
    <recommendedName>
        <fullName evidence="3">EF-hand domain-containing protein</fullName>
    </recommendedName>
</protein>
<proteinExistence type="predicted"/>
<dbReference type="CDD" id="cd00051">
    <property type="entry name" value="EFh"/>
    <property type="match status" value="1"/>
</dbReference>
<dbReference type="GO" id="GO:0005509">
    <property type="term" value="F:calcium ion binding"/>
    <property type="evidence" value="ECO:0007669"/>
    <property type="project" value="InterPro"/>
</dbReference>
<accession>A0A822XMI9</accession>
<dbReference type="EMBL" id="DUZY01000001">
    <property type="protein sequence ID" value="DAD21580.1"/>
    <property type="molecule type" value="Genomic_DNA"/>
</dbReference>
<feature type="domain" description="EF-hand" evidence="3">
    <location>
        <begin position="22"/>
        <end position="57"/>
    </location>
</feature>
<sequence>MAIQNRSVTRSREIASNGKREMTVEDFRLWLKKFDVNGDGRISRKELQHAIRSVGGWFASWKNASGGINSADVNGDGYIDDTEINYLLDFAEKHMGVKIIPY</sequence>
<dbReference type="InterPro" id="IPR050145">
    <property type="entry name" value="Centrin_CML-like"/>
</dbReference>
<reference evidence="4 5" key="1">
    <citation type="journal article" date="2020" name="Mol. Biol. Evol.">
        <title>Distinct Expression and Methylation Patterns for Genes with Different Fates following a Single Whole-Genome Duplication in Flowering Plants.</title>
        <authorList>
            <person name="Shi T."/>
            <person name="Rahmani R.S."/>
            <person name="Gugger P.F."/>
            <person name="Wang M."/>
            <person name="Li H."/>
            <person name="Zhang Y."/>
            <person name="Li Z."/>
            <person name="Wang Q."/>
            <person name="Van de Peer Y."/>
            <person name="Marchal K."/>
            <person name="Chen J."/>
        </authorList>
    </citation>
    <scope>NUCLEOTIDE SEQUENCE [LARGE SCALE GENOMIC DNA]</scope>
    <source>
        <tissue evidence="4">Leaf</tissue>
    </source>
</reference>
<evidence type="ECO:0000256" key="1">
    <source>
        <dbReference type="ARBA" id="ARBA00022737"/>
    </source>
</evidence>
<organism evidence="4 5">
    <name type="scientific">Nelumbo nucifera</name>
    <name type="common">Sacred lotus</name>
    <dbReference type="NCBI Taxonomy" id="4432"/>
    <lineage>
        <taxon>Eukaryota</taxon>
        <taxon>Viridiplantae</taxon>
        <taxon>Streptophyta</taxon>
        <taxon>Embryophyta</taxon>
        <taxon>Tracheophyta</taxon>
        <taxon>Spermatophyta</taxon>
        <taxon>Magnoliopsida</taxon>
        <taxon>Proteales</taxon>
        <taxon>Nelumbonaceae</taxon>
        <taxon>Nelumbo</taxon>
    </lineage>
</organism>
<dbReference type="PANTHER" id="PTHR23050">
    <property type="entry name" value="CALCIUM BINDING PROTEIN"/>
    <property type="match status" value="1"/>
</dbReference>
<dbReference type="PROSITE" id="PS00018">
    <property type="entry name" value="EF_HAND_1"/>
    <property type="match status" value="2"/>
</dbReference>
<dbReference type="Proteomes" id="UP000607653">
    <property type="component" value="Unassembled WGS sequence"/>
</dbReference>
<gene>
    <name evidence="4" type="ORF">HUJ06_023043</name>
</gene>
<evidence type="ECO:0000313" key="5">
    <source>
        <dbReference type="Proteomes" id="UP000607653"/>
    </source>
</evidence>
<evidence type="ECO:0000313" key="4">
    <source>
        <dbReference type="EMBL" id="DAD21580.1"/>
    </source>
</evidence>
<keyword evidence="2" id="KW-0106">Calcium</keyword>
<dbReference type="Gene3D" id="1.10.238.10">
    <property type="entry name" value="EF-hand"/>
    <property type="match status" value="1"/>
</dbReference>
<dbReference type="InterPro" id="IPR018247">
    <property type="entry name" value="EF_Hand_1_Ca_BS"/>
</dbReference>
<dbReference type="SUPFAM" id="SSF47473">
    <property type="entry name" value="EF-hand"/>
    <property type="match status" value="1"/>
</dbReference>
<name>A0A822XMI9_NELNU</name>
<evidence type="ECO:0000259" key="3">
    <source>
        <dbReference type="PROSITE" id="PS50222"/>
    </source>
</evidence>
<dbReference type="SMART" id="SM00054">
    <property type="entry name" value="EFh"/>
    <property type="match status" value="1"/>
</dbReference>
<comment type="caution">
    <text evidence="4">The sequence shown here is derived from an EMBL/GenBank/DDBJ whole genome shotgun (WGS) entry which is preliminary data.</text>
</comment>
<dbReference type="AlphaFoldDB" id="A0A822XMI9"/>
<dbReference type="PROSITE" id="PS50222">
    <property type="entry name" value="EF_HAND_2"/>
    <property type="match status" value="1"/>
</dbReference>
<dbReference type="Pfam" id="PF13202">
    <property type="entry name" value="EF-hand_5"/>
    <property type="match status" value="2"/>
</dbReference>